<sequence length="361" mass="37465">MRLLKLMLLAALGASLTAVPATAKPARVDRCAALKGHDLAPGMGQRAVRRGTELRFCARGGAVRRLGGSPSVRGADGHLLLVHRRGRVEVLDVSTGRLGRVGAAGAVVQARVVASAGVVAVRRDAQGETLVVVAPGRRDVVVERGPEPVEALEVFATTASMLWRRGGGSSSAVLPHRAVTCGRLGGADELAGPGRIVGFEEVYFGCIGGRDAPAFIVGSTEAYGLDLATAQFSAGHGSWVLRESSESNQYHFGIDWTAIDLATGRMTGIASRSGGFCCPDGGDELREQVVLADGRVVAILDAVSGTGDRRSRVVVLTPAGDHTALDSTEPGAPKALGLRVEGDVVRWTVGDQVRSAPLPPH</sequence>
<evidence type="ECO:0000313" key="2">
    <source>
        <dbReference type="EMBL" id="RKQ93667.1"/>
    </source>
</evidence>
<keyword evidence="1" id="KW-0732">Signal</keyword>
<protein>
    <submittedName>
        <fullName evidence="2">Uncharacterized protein</fullName>
    </submittedName>
</protein>
<evidence type="ECO:0000313" key="3">
    <source>
        <dbReference type="Proteomes" id="UP000278962"/>
    </source>
</evidence>
<dbReference type="EMBL" id="RBIL01000001">
    <property type="protein sequence ID" value="RKQ93667.1"/>
    <property type="molecule type" value="Genomic_DNA"/>
</dbReference>
<dbReference type="AlphaFoldDB" id="A0A660LEW9"/>
<organism evidence="2 3">
    <name type="scientific">Solirubrobacter pauli</name>
    <dbReference type="NCBI Taxonomy" id="166793"/>
    <lineage>
        <taxon>Bacteria</taxon>
        <taxon>Bacillati</taxon>
        <taxon>Actinomycetota</taxon>
        <taxon>Thermoleophilia</taxon>
        <taxon>Solirubrobacterales</taxon>
        <taxon>Solirubrobacteraceae</taxon>
        <taxon>Solirubrobacter</taxon>
    </lineage>
</organism>
<evidence type="ECO:0000256" key="1">
    <source>
        <dbReference type="SAM" id="SignalP"/>
    </source>
</evidence>
<feature type="chain" id="PRO_5024885022" evidence="1">
    <location>
        <begin position="24"/>
        <end position="361"/>
    </location>
</feature>
<dbReference type="RefSeq" id="WP_170179167.1">
    <property type="nucleotide sequence ID" value="NZ_RBIL01000001.1"/>
</dbReference>
<keyword evidence="3" id="KW-1185">Reference proteome</keyword>
<feature type="signal peptide" evidence="1">
    <location>
        <begin position="1"/>
        <end position="23"/>
    </location>
</feature>
<comment type="caution">
    <text evidence="2">The sequence shown here is derived from an EMBL/GenBank/DDBJ whole genome shotgun (WGS) entry which is preliminary data.</text>
</comment>
<proteinExistence type="predicted"/>
<reference evidence="2 3" key="1">
    <citation type="submission" date="2018-10" db="EMBL/GenBank/DDBJ databases">
        <title>Genomic Encyclopedia of Archaeal and Bacterial Type Strains, Phase II (KMG-II): from individual species to whole genera.</title>
        <authorList>
            <person name="Goeker M."/>
        </authorList>
    </citation>
    <scope>NUCLEOTIDE SEQUENCE [LARGE SCALE GENOMIC DNA]</scope>
    <source>
        <strain evidence="2 3">DSM 14954</strain>
    </source>
</reference>
<name>A0A660LEW9_9ACTN</name>
<dbReference type="Proteomes" id="UP000278962">
    <property type="component" value="Unassembled WGS sequence"/>
</dbReference>
<accession>A0A660LEW9</accession>
<gene>
    <name evidence="2" type="ORF">C8N24_3538</name>
</gene>